<dbReference type="EMBL" id="FNVT01000001">
    <property type="protein sequence ID" value="SEF64698.1"/>
    <property type="molecule type" value="Genomic_DNA"/>
</dbReference>
<evidence type="ECO:0000256" key="1">
    <source>
        <dbReference type="ARBA" id="ARBA00022679"/>
    </source>
</evidence>
<accession>A0A1H5TR44</accession>
<dbReference type="SUPFAM" id="SSF82171">
    <property type="entry name" value="DPP6 N-terminal domain-like"/>
    <property type="match status" value="1"/>
</dbReference>
<dbReference type="InterPro" id="IPR011009">
    <property type="entry name" value="Kinase-like_dom_sf"/>
</dbReference>
<feature type="domain" description="Protein kinase" evidence="5">
    <location>
        <begin position="15"/>
        <end position="271"/>
    </location>
</feature>
<keyword evidence="7" id="KW-1185">Reference proteome</keyword>
<dbReference type="Gene3D" id="3.30.200.20">
    <property type="entry name" value="Phosphorylase Kinase, domain 1"/>
    <property type="match status" value="1"/>
</dbReference>
<dbReference type="RefSeq" id="WP_103953862.1">
    <property type="nucleotide sequence ID" value="NZ_FNVT01000001.1"/>
</dbReference>
<evidence type="ECO:0000313" key="6">
    <source>
        <dbReference type="EMBL" id="SEF64698.1"/>
    </source>
</evidence>
<dbReference type="GO" id="GO:0005524">
    <property type="term" value="F:ATP binding"/>
    <property type="evidence" value="ECO:0007669"/>
    <property type="project" value="UniProtKB-KW"/>
</dbReference>
<evidence type="ECO:0000259" key="5">
    <source>
        <dbReference type="PROSITE" id="PS50011"/>
    </source>
</evidence>
<proteinExistence type="predicted"/>
<dbReference type="PANTHER" id="PTHR43289:SF34">
    <property type="entry name" value="SERINE_THREONINE-PROTEIN KINASE YBDM-RELATED"/>
    <property type="match status" value="1"/>
</dbReference>
<dbReference type="Gene3D" id="1.10.510.10">
    <property type="entry name" value="Transferase(Phosphotransferase) domain 1"/>
    <property type="match status" value="1"/>
</dbReference>
<reference evidence="6 7" key="1">
    <citation type="submission" date="2016-10" db="EMBL/GenBank/DDBJ databases">
        <authorList>
            <person name="de Groot N.N."/>
        </authorList>
    </citation>
    <scope>NUCLEOTIDE SEQUENCE [LARGE SCALE GENOMIC DNA]</scope>
    <source>
        <strain evidence="6 7">CGMCC 4.7037</strain>
    </source>
</reference>
<evidence type="ECO:0000256" key="3">
    <source>
        <dbReference type="ARBA" id="ARBA00022777"/>
    </source>
</evidence>
<gene>
    <name evidence="6" type="ORF">SAMN05444920_101280</name>
</gene>
<dbReference type="GO" id="GO:0004674">
    <property type="term" value="F:protein serine/threonine kinase activity"/>
    <property type="evidence" value="ECO:0007669"/>
    <property type="project" value="UniProtKB-KW"/>
</dbReference>
<dbReference type="SUPFAM" id="SSF56112">
    <property type="entry name" value="Protein kinase-like (PK-like)"/>
    <property type="match status" value="1"/>
</dbReference>
<keyword evidence="6" id="KW-0723">Serine/threonine-protein kinase</keyword>
<evidence type="ECO:0000256" key="2">
    <source>
        <dbReference type="ARBA" id="ARBA00022741"/>
    </source>
</evidence>
<keyword evidence="3 6" id="KW-0418">Kinase</keyword>
<dbReference type="Gene3D" id="2.120.10.30">
    <property type="entry name" value="TolB, C-terminal domain"/>
    <property type="match status" value="1"/>
</dbReference>
<dbReference type="PROSITE" id="PS00108">
    <property type="entry name" value="PROTEIN_KINASE_ST"/>
    <property type="match status" value="1"/>
</dbReference>
<dbReference type="InterPro" id="IPR011042">
    <property type="entry name" value="6-blade_b-propeller_TolB-like"/>
</dbReference>
<dbReference type="AlphaFoldDB" id="A0A1H5TR44"/>
<keyword evidence="4" id="KW-0067">ATP-binding</keyword>
<keyword evidence="1" id="KW-0808">Transferase</keyword>
<organism evidence="6 7">
    <name type="scientific">Nonomuraea solani</name>
    <dbReference type="NCBI Taxonomy" id="1144553"/>
    <lineage>
        <taxon>Bacteria</taxon>
        <taxon>Bacillati</taxon>
        <taxon>Actinomycetota</taxon>
        <taxon>Actinomycetes</taxon>
        <taxon>Streptosporangiales</taxon>
        <taxon>Streptosporangiaceae</taxon>
        <taxon>Nonomuraea</taxon>
    </lineage>
</organism>
<sequence length="638" mass="68172">MNPPTAKDPAQIDGHRVLGRLGEGGQGVVYLGEAADGRRVAIKMLGAGLDDPEARARFRQEIGYARRVKAFCTAQVLASGELGGTPYVVSEYVDGPSLAEVIRDRGALRGAELRRLAIGTLTALAAIHQAGVVHRDFKPGNVLLSRDGPRVIDFGISRALEEAEFDAEHLVGTPPYMAPEQFAGHLAGPAADLFAWASTMVAAATGKPPFGVGDVPALIHRIMHAEPEFGDLDGEVRELAARCLAKDPRARPTATRALLTLLGDRVPEQVLRDTGEQRLLAEGQQSAAPPARVPGRRWWVGAAAVVTAVAVAGAVLYFRPAPAPPAAPTPKPVAVPVPRQGLLAPASVSELKIPETGVTLHENPADPAWVSSYVDHRPGRNDPSYVRDPSGKSFAYFGSFAEPIVSPGGGYVASLSVTRVNRTDYETILLRDRATGRDRDIRTVDKPDTVYGTAWSADGRRLLATVLDDRRKPRVPVGFLVIDPVGGSVTRTETEDGGTGTYAWGADTDTVLHEARGGVIRVLKVDGTLLRSFPGKGTLLPGGADRTPFGTVFTTTCPKKSSYICFWDLQTGAAKGDTRLPKGGAFHGWLDERHFMVTKPAGKNAEVAMMDTKGRVVRVLVDGPAEEMKSVVVWFTRK</sequence>
<protein>
    <submittedName>
        <fullName evidence="6">Serine/threonine protein kinase</fullName>
    </submittedName>
</protein>
<evidence type="ECO:0000256" key="4">
    <source>
        <dbReference type="ARBA" id="ARBA00022840"/>
    </source>
</evidence>
<evidence type="ECO:0000313" key="7">
    <source>
        <dbReference type="Proteomes" id="UP000236732"/>
    </source>
</evidence>
<dbReference type="Pfam" id="PF00069">
    <property type="entry name" value="Pkinase"/>
    <property type="match status" value="1"/>
</dbReference>
<dbReference type="InterPro" id="IPR008271">
    <property type="entry name" value="Ser/Thr_kinase_AS"/>
</dbReference>
<dbReference type="CDD" id="cd14014">
    <property type="entry name" value="STKc_PknB_like"/>
    <property type="match status" value="1"/>
</dbReference>
<dbReference type="PANTHER" id="PTHR43289">
    <property type="entry name" value="MITOGEN-ACTIVATED PROTEIN KINASE KINASE KINASE 20-RELATED"/>
    <property type="match status" value="1"/>
</dbReference>
<dbReference type="OrthoDB" id="3496652at2"/>
<keyword evidence="2" id="KW-0547">Nucleotide-binding</keyword>
<dbReference type="PROSITE" id="PS50011">
    <property type="entry name" value="PROTEIN_KINASE_DOM"/>
    <property type="match status" value="1"/>
</dbReference>
<dbReference type="InterPro" id="IPR000719">
    <property type="entry name" value="Prot_kinase_dom"/>
</dbReference>
<name>A0A1H5TR44_9ACTN</name>
<dbReference type="Proteomes" id="UP000236732">
    <property type="component" value="Unassembled WGS sequence"/>
</dbReference>